<proteinExistence type="predicted"/>
<dbReference type="RefSeq" id="WP_086470163.1">
    <property type="nucleotide sequence ID" value="NZ_FXWK01000001.1"/>
</dbReference>
<protein>
    <recommendedName>
        <fullName evidence="4">DUF3828 domain-containing protein</fullName>
    </recommendedName>
</protein>
<keyword evidence="3" id="KW-1185">Reference proteome</keyword>
<dbReference type="AlphaFoldDB" id="A0A1Y6F9Q2"/>
<gene>
    <name evidence="2" type="ORF">SAMN06295905_1885</name>
</gene>
<evidence type="ECO:0000313" key="3">
    <source>
        <dbReference type="Proteomes" id="UP000194474"/>
    </source>
</evidence>
<dbReference type="Proteomes" id="UP000194474">
    <property type="component" value="Unassembled WGS sequence"/>
</dbReference>
<evidence type="ECO:0000313" key="2">
    <source>
        <dbReference type="EMBL" id="SMQ70321.1"/>
    </source>
</evidence>
<dbReference type="OrthoDB" id="8083615at2"/>
<dbReference type="EMBL" id="FXWK01000001">
    <property type="protein sequence ID" value="SMQ70321.1"/>
    <property type="molecule type" value="Genomic_DNA"/>
</dbReference>
<sequence length="171" mass="17943">MRPALAIAILPISAALAGSAQAQMATIEPAQVGQIFCIGSLGNDMTPVAAMLTADLRTVIEMAIEANTAFELAHPGDKPPLGDGLPWRSFPDYADGCSVGAVSEDVSTATVEIHYTFSDATDASYSDTLLLLSENFEPDMPHVWRVDDVQMVGGNSMRALLDAAFAADAAQ</sequence>
<name>A0A1Y6F9Q2_9HYPH</name>
<evidence type="ECO:0000256" key="1">
    <source>
        <dbReference type="SAM" id="SignalP"/>
    </source>
</evidence>
<feature type="chain" id="PRO_5011008049" description="DUF3828 domain-containing protein" evidence="1">
    <location>
        <begin position="23"/>
        <end position="171"/>
    </location>
</feature>
<evidence type="ECO:0008006" key="4">
    <source>
        <dbReference type="Google" id="ProtNLM"/>
    </source>
</evidence>
<organism evidence="2 3">
    <name type="scientific">Devosia lucknowensis</name>
    <dbReference type="NCBI Taxonomy" id="1096929"/>
    <lineage>
        <taxon>Bacteria</taxon>
        <taxon>Pseudomonadati</taxon>
        <taxon>Pseudomonadota</taxon>
        <taxon>Alphaproteobacteria</taxon>
        <taxon>Hyphomicrobiales</taxon>
        <taxon>Devosiaceae</taxon>
        <taxon>Devosia</taxon>
    </lineage>
</organism>
<feature type="signal peptide" evidence="1">
    <location>
        <begin position="1"/>
        <end position="22"/>
    </location>
</feature>
<reference evidence="3" key="1">
    <citation type="submission" date="2017-04" db="EMBL/GenBank/DDBJ databases">
        <authorList>
            <person name="Varghese N."/>
            <person name="Submissions S."/>
        </authorList>
    </citation>
    <scope>NUCLEOTIDE SEQUENCE [LARGE SCALE GENOMIC DNA]</scope>
</reference>
<accession>A0A1Y6F9Q2</accession>
<keyword evidence="1" id="KW-0732">Signal</keyword>